<dbReference type="SUPFAM" id="SSF56645">
    <property type="entry name" value="Acyl-CoA dehydrogenase NM domain-like"/>
    <property type="match status" value="1"/>
</dbReference>
<dbReference type="HOGENOM" id="CLU_018204_5_1_5"/>
<evidence type="ECO:0000256" key="3">
    <source>
        <dbReference type="ARBA" id="ARBA00022630"/>
    </source>
</evidence>
<dbReference type="KEGG" id="sphk:SKP52_24425"/>
<feature type="domain" description="Acyl-CoA dehydrogenase/oxidase C-terminal" evidence="6">
    <location>
        <begin position="209"/>
        <end position="341"/>
    </location>
</feature>
<dbReference type="PANTHER" id="PTHR43884">
    <property type="entry name" value="ACYL-COA DEHYDROGENASE"/>
    <property type="match status" value="1"/>
</dbReference>
<dbReference type="Pfam" id="PF02771">
    <property type="entry name" value="Acyl-CoA_dh_N"/>
    <property type="match status" value="1"/>
</dbReference>
<name>A0A0A7PNS7_9SPHN</name>
<evidence type="ECO:0000256" key="2">
    <source>
        <dbReference type="ARBA" id="ARBA00009347"/>
    </source>
</evidence>
<dbReference type="InterPro" id="IPR037069">
    <property type="entry name" value="AcylCoA_DH/ox_N_sf"/>
</dbReference>
<protein>
    <submittedName>
        <fullName evidence="8">Acyl-CoA dehydrogenase</fullName>
    </submittedName>
</protein>
<evidence type="ECO:0000259" key="6">
    <source>
        <dbReference type="Pfam" id="PF00441"/>
    </source>
</evidence>
<dbReference type="InterPro" id="IPR013786">
    <property type="entry name" value="AcylCoA_DH/ox_N"/>
</dbReference>
<evidence type="ECO:0000313" key="9">
    <source>
        <dbReference type="Proteomes" id="UP000030907"/>
    </source>
</evidence>
<comment type="cofactor">
    <cofactor evidence="1">
        <name>FAD</name>
        <dbReference type="ChEBI" id="CHEBI:57692"/>
    </cofactor>
</comment>
<dbReference type="InterPro" id="IPR036250">
    <property type="entry name" value="AcylCo_DH-like_C"/>
</dbReference>
<evidence type="ECO:0000256" key="1">
    <source>
        <dbReference type="ARBA" id="ARBA00001974"/>
    </source>
</evidence>
<accession>A0A0A7PNS7</accession>
<dbReference type="RefSeq" id="WP_040110202.1">
    <property type="nucleotide sequence ID" value="NZ_CP009123.1"/>
</dbReference>
<reference evidence="8 9" key="1">
    <citation type="journal article" date="2015" name="Int. J. Syst. Evol. Microbiol.">
        <title>Description of Sphingopyxis fribergensis sp. nov. - a soil bacterium with the ability to degrade styrene and phenylacetic acid.</title>
        <authorList>
            <person name="Oelschlagel M."/>
            <person name="Ruckert C."/>
            <person name="Kalinowski J."/>
            <person name="Schmidt G."/>
            <person name="Schlomann M."/>
            <person name="Tischler D."/>
        </authorList>
    </citation>
    <scope>NUCLEOTIDE SEQUENCE [LARGE SCALE GENOMIC DNA]</scope>
    <source>
        <strain evidence="8 9">Kp5.2</strain>
        <plasmid evidence="8">pSfKp5.2</plasmid>
    </source>
</reference>
<dbReference type="Proteomes" id="UP000030907">
    <property type="component" value="Plasmid pSfKp5.2"/>
</dbReference>
<dbReference type="GO" id="GO:0050660">
    <property type="term" value="F:flavin adenine dinucleotide binding"/>
    <property type="evidence" value="ECO:0007669"/>
    <property type="project" value="InterPro"/>
</dbReference>
<dbReference type="CDD" id="cd00567">
    <property type="entry name" value="ACAD"/>
    <property type="match status" value="1"/>
</dbReference>
<sequence length="364" mass="38022">MDFGLSQEQQMLAESVTRLLRELCPLDEVRHVAEGASAVSAQTQAALAEMGLPGLVVPEAHGGLGMGMLDAAVVAAALGEAVAPVPFAGRNVMAPLAFIEAGTEAQKAQWLPKMASGEARFGVGVQQLVSNRDGSGLLCTDGKLTGAALFVLDCEGADYFLVADQTGRLHIVSVQADGLQLIDLKTIDATRSVGELRLASTPAEALSDDGGAAARRVIAAGRILLAADSLGAADAMIAQAVAYAGQREQFGRVIGSFQAVKHMCAEMTAKNEPCRSLVWYAAHAFDAAPEEAALMACHAKSHTGEVGLFVARTATEVHGGMGFTDLLGLHYWFKRIGFDRQVLGGPEAVREEAAILQGWTARAA</sequence>
<dbReference type="OrthoDB" id="7328575at2"/>
<dbReference type="EMBL" id="CP009123">
    <property type="protein sequence ID" value="AJA11726.1"/>
    <property type="molecule type" value="Genomic_DNA"/>
</dbReference>
<geneLocation type="plasmid" evidence="8 9">
    <name>pSfKp5.2</name>
</geneLocation>
<dbReference type="Gene3D" id="1.20.140.10">
    <property type="entry name" value="Butyryl-CoA Dehydrogenase, subunit A, domain 3"/>
    <property type="match status" value="1"/>
</dbReference>
<keyword evidence="3" id="KW-0285">Flavoprotein</keyword>
<dbReference type="InterPro" id="IPR009100">
    <property type="entry name" value="AcylCoA_DH/oxidase_NM_dom_sf"/>
</dbReference>
<evidence type="ECO:0000256" key="4">
    <source>
        <dbReference type="ARBA" id="ARBA00022827"/>
    </source>
</evidence>
<organism evidence="8 9">
    <name type="scientific">Sphingopyxis fribergensis</name>
    <dbReference type="NCBI Taxonomy" id="1515612"/>
    <lineage>
        <taxon>Bacteria</taxon>
        <taxon>Pseudomonadati</taxon>
        <taxon>Pseudomonadota</taxon>
        <taxon>Alphaproteobacteria</taxon>
        <taxon>Sphingomonadales</taxon>
        <taxon>Sphingomonadaceae</taxon>
        <taxon>Sphingopyxis</taxon>
    </lineage>
</organism>
<comment type="similarity">
    <text evidence="2">Belongs to the acyl-CoA dehydrogenase family.</text>
</comment>
<feature type="domain" description="Acyl-CoA dehydrogenase/oxidase N-terminal" evidence="7">
    <location>
        <begin position="6"/>
        <end position="118"/>
    </location>
</feature>
<gene>
    <name evidence="8" type="ORF">SKP52_24425</name>
</gene>
<evidence type="ECO:0000259" key="7">
    <source>
        <dbReference type="Pfam" id="PF02771"/>
    </source>
</evidence>
<dbReference type="Pfam" id="PF00441">
    <property type="entry name" value="Acyl-CoA_dh_1"/>
    <property type="match status" value="1"/>
</dbReference>
<dbReference type="Gene3D" id="1.10.540.10">
    <property type="entry name" value="Acyl-CoA dehydrogenase/oxidase, N-terminal domain"/>
    <property type="match status" value="1"/>
</dbReference>
<dbReference type="PANTHER" id="PTHR43884:SF20">
    <property type="entry name" value="ACYL-COA DEHYDROGENASE FADE28"/>
    <property type="match status" value="1"/>
</dbReference>
<proteinExistence type="inferred from homology"/>
<dbReference type="AlphaFoldDB" id="A0A0A7PNS7"/>
<evidence type="ECO:0000313" key="8">
    <source>
        <dbReference type="EMBL" id="AJA11726.1"/>
    </source>
</evidence>
<keyword evidence="5" id="KW-0560">Oxidoreductase</keyword>
<keyword evidence="8" id="KW-0614">Plasmid</keyword>
<dbReference type="InterPro" id="IPR009075">
    <property type="entry name" value="AcylCo_DH/oxidase_C"/>
</dbReference>
<dbReference type="SUPFAM" id="SSF47203">
    <property type="entry name" value="Acyl-CoA dehydrogenase C-terminal domain-like"/>
    <property type="match status" value="1"/>
</dbReference>
<keyword evidence="4" id="KW-0274">FAD</keyword>
<dbReference type="GO" id="GO:0003995">
    <property type="term" value="F:acyl-CoA dehydrogenase activity"/>
    <property type="evidence" value="ECO:0007669"/>
    <property type="project" value="TreeGrafter"/>
</dbReference>
<evidence type="ECO:0000256" key="5">
    <source>
        <dbReference type="ARBA" id="ARBA00023002"/>
    </source>
</evidence>
<keyword evidence="9" id="KW-1185">Reference proteome</keyword>